<dbReference type="EMBL" id="MK977707">
    <property type="protein sequence ID" value="QDF19739.1"/>
    <property type="molecule type" value="Genomic_DNA"/>
</dbReference>
<dbReference type="Gene3D" id="3.90.1690.10">
    <property type="entry name" value="phage-related protein like domain"/>
    <property type="match status" value="1"/>
</dbReference>
<dbReference type="InterPro" id="IPR005564">
    <property type="entry name" value="Major_capsid_GpE"/>
</dbReference>
<keyword evidence="2" id="KW-1035">Host cytoplasm</keyword>
<dbReference type="KEGG" id="vg:80019397"/>
<dbReference type="GO" id="GO:0019028">
    <property type="term" value="C:viral capsid"/>
    <property type="evidence" value="ECO:0007669"/>
    <property type="project" value="UniProtKB-KW"/>
</dbReference>
<evidence type="ECO:0000313" key="3">
    <source>
        <dbReference type="EMBL" id="QDF19739.1"/>
    </source>
</evidence>
<sequence>MTMALWTDLISPAELTGYARAAQADIEAAQGTLAQFLPNTTVPDVVVRTIVASDGSGQLAQYRAFDAETPVGSGGSAQRKTFELLPLGLKERVSEYELLRGRGGDQSALILGGVLKATRRVVEAIVKRLEVARGQVIDTGSLTINENGVVQTVAFGRPGGNTVTASVLWDAGSGTPKPIDDLIAWCDYYASVNDGAQPGALMVSRKVVSVLQRVAEIRTLVATMAGTPSIVSIDALNAVLAGYGLPPLVVFDRKVNGTRVTNEKKVYLMPAPVDPNSGENNLGATFVGPTLEADDPRYGIGAADQPGIAVGAWKTDDPIAAWVRSNATAMPILVNPVASMVATVLT</sequence>
<dbReference type="Pfam" id="PF03864">
    <property type="entry name" value="Phage_cap_E"/>
    <property type="match status" value="1"/>
</dbReference>
<dbReference type="Proteomes" id="UP000318419">
    <property type="component" value="Genome"/>
</dbReference>
<evidence type="ECO:0000256" key="1">
    <source>
        <dbReference type="ARBA" id="ARBA00022561"/>
    </source>
</evidence>
<gene>
    <name evidence="3" type="primary">7</name>
    <name evidence="3" type="ORF">SEA_LILSPOTTY_7</name>
</gene>
<accession>A0A4Y6EUY9</accession>
<evidence type="ECO:0000256" key="2">
    <source>
        <dbReference type="ARBA" id="ARBA00023200"/>
    </source>
</evidence>
<evidence type="ECO:0000313" key="4">
    <source>
        <dbReference type="Proteomes" id="UP000318419"/>
    </source>
</evidence>
<protein>
    <submittedName>
        <fullName evidence="3">Major capsid protein</fullName>
    </submittedName>
</protein>
<keyword evidence="1" id="KW-0167">Capsid protein</keyword>
<dbReference type="InterPro" id="IPR053738">
    <property type="entry name" value="Lambda_capsid_assembly"/>
</dbReference>
<keyword evidence="1" id="KW-0946">Virion</keyword>
<reference evidence="3 4" key="1">
    <citation type="submission" date="2019-05" db="EMBL/GenBank/DDBJ databases">
        <authorList>
            <person name="Kim R."/>
            <person name="Haleblian K.L."/>
            <person name="Torres C.-L.T."/>
            <person name="Chong M.Y."/>
            <person name="Duong K."/>
            <person name="Lee C."/>
            <person name="Lai L.T."/>
            <person name="Ballew A.S."/>
            <person name="Ly A.M."/>
            <person name="Wu S."/>
            <person name="Ngo R.T."/>
            <person name="Freise A.C."/>
            <person name="Reddi K."/>
            <person name="Moberg-Parker J."/>
            <person name="Garlena R.A."/>
            <person name="Russell D.A."/>
            <person name="Pope W.H."/>
            <person name="Jacobs-Sera D."/>
            <person name="Hatfull G.F."/>
        </authorList>
    </citation>
    <scope>NUCLEOTIDE SEQUENCE [LARGE SCALE GENOMIC DNA]</scope>
</reference>
<keyword evidence="4" id="KW-1185">Reference proteome</keyword>
<dbReference type="GeneID" id="80019397"/>
<organism evidence="3 4">
    <name type="scientific">Mycobacterium phage LilSpotty</name>
    <dbReference type="NCBI Taxonomy" id="2588512"/>
    <lineage>
        <taxon>Viruses</taxon>
        <taxon>Duplodnaviria</taxon>
        <taxon>Heunggongvirae</taxon>
        <taxon>Uroviricota</taxon>
        <taxon>Caudoviricetes</taxon>
        <taxon>Lilspottyvirus</taxon>
        <taxon>Lilspottyvirus lilspotty</taxon>
    </lineage>
</organism>
<proteinExistence type="predicted"/>
<dbReference type="RefSeq" id="YP_010754796.1">
    <property type="nucleotide sequence ID" value="NC_073464.1"/>
</dbReference>
<name>A0A4Y6EUY9_9CAUD</name>